<sequence length="556" mass="64433">MSRVEMGRTKVLRELQVEAWLTRDKINRYRGVLKLHAREKKLQQSQATKLKSAVSRKLGSLAVDVKRDREIANDLSEGGKRRVLGPLSDYREFYLALNRLEPTEICAAVYQDCDLKRRLLDKLYYKKKEKLKKAIKLELERSALSVEFEEQSDGLPNCEQQRLVVRLQQSITKYNTAKVIRSTYCSMLNILKKDAIFFDTLLNILKENQSSQCKTMLRVTVMGQLAAENLDDVRQKYKRMTRVVLRNMRIREQMLSTVRCQVDDLWAYAQSLVRVESDSAFAKKDTVETSADKILENQLIHLQDICNRVKDTFLVHQYHDVLSRLEDQANQKTTLLARLSANIKNHDLLFNKKNQAVQILETLKHSTKPIEQYKINGHEILEQIELEKKREKELKELKKARGELLTNIRAALHNISTMLFFVKPVAVKAVKKIAKDVNKQTLKEMIAIDDKKDMEETLLELEEGEANVLLLLSKITRKIGILFAMSNFDLNEQEEKAQDLYQTYVSHYNSNLIFGTGEEEPIGLLVEHELVDVTIPTRADIKLHSRQIVEARLKPE</sequence>
<dbReference type="GO" id="GO:0003341">
    <property type="term" value="P:cilium movement"/>
    <property type="evidence" value="ECO:0007669"/>
    <property type="project" value="InterPro"/>
</dbReference>
<dbReference type="EMBL" id="QOIP01000011">
    <property type="protein sequence ID" value="RLU16787.1"/>
    <property type="molecule type" value="Genomic_DNA"/>
</dbReference>
<gene>
    <name evidence="1" type="ORF">DMN91_010855</name>
</gene>
<reference evidence="1" key="1">
    <citation type="journal article" date="2018" name="Genome Res.">
        <title>The genomic architecture and molecular evolution of ant odorant receptors.</title>
        <authorList>
            <person name="McKenzie S.K."/>
            <person name="Kronauer D.J.C."/>
        </authorList>
    </citation>
    <scope>NUCLEOTIDE SEQUENCE [LARGE SCALE GENOMIC DNA]</scope>
    <source>
        <strain evidence="1">Clonal line C1</strain>
    </source>
</reference>
<dbReference type="GO" id="GO:0036064">
    <property type="term" value="C:ciliary basal body"/>
    <property type="evidence" value="ECO:0007669"/>
    <property type="project" value="TreeGrafter"/>
</dbReference>
<name>A0A3L8D8F8_OOCBI</name>
<proteinExistence type="predicted"/>
<dbReference type="Proteomes" id="UP000279307">
    <property type="component" value="Chromosome 11"/>
</dbReference>
<dbReference type="GO" id="GO:0035253">
    <property type="term" value="C:ciliary rootlet"/>
    <property type="evidence" value="ECO:0007669"/>
    <property type="project" value="TreeGrafter"/>
</dbReference>
<dbReference type="AlphaFoldDB" id="A0A3L8D8F8"/>
<accession>A0A3L8D8F8</accession>
<dbReference type="InterPro" id="IPR033192">
    <property type="entry name" value="ODAD3"/>
</dbReference>
<evidence type="ECO:0008006" key="2">
    <source>
        <dbReference type="Google" id="ProtNLM"/>
    </source>
</evidence>
<reference evidence="1" key="2">
    <citation type="submission" date="2018-07" db="EMBL/GenBank/DDBJ databases">
        <authorList>
            <person name="Mckenzie S.K."/>
            <person name="Kronauer D.J.C."/>
        </authorList>
    </citation>
    <scope>NUCLEOTIDE SEQUENCE</scope>
    <source>
        <strain evidence="1">Clonal line C1</strain>
    </source>
</reference>
<dbReference type="GO" id="GO:0036158">
    <property type="term" value="P:outer dynein arm assembly"/>
    <property type="evidence" value="ECO:0007669"/>
    <property type="project" value="InterPro"/>
</dbReference>
<dbReference type="GO" id="GO:0097542">
    <property type="term" value="C:ciliary tip"/>
    <property type="evidence" value="ECO:0007669"/>
    <property type="project" value="TreeGrafter"/>
</dbReference>
<organism evidence="1">
    <name type="scientific">Ooceraea biroi</name>
    <name type="common">Clonal raider ant</name>
    <name type="synonym">Cerapachys biroi</name>
    <dbReference type="NCBI Taxonomy" id="2015173"/>
    <lineage>
        <taxon>Eukaryota</taxon>
        <taxon>Metazoa</taxon>
        <taxon>Ecdysozoa</taxon>
        <taxon>Arthropoda</taxon>
        <taxon>Hexapoda</taxon>
        <taxon>Insecta</taxon>
        <taxon>Pterygota</taxon>
        <taxon>Neoptera</taxon>
        <taxon>Endopterygota</taxon>
        <taxon>Hymenoptera</taxon>
        <taxon>Apocrita</taxon>
        <taxon>Aculeata</taxon>
        <taxon>Formicoidea</taxon>
        <taxon>Formicidae</taxon>
        <taxon>Dorylinae</taxon>
        <taxon>Ooceraea</taxon>
    </lineage>
</organism>
<dbReference type="PANTHER" id="PTHR46518:SF1">
    <property type="entry name" value="OUTER DYNEIN ARM-DOCKING COMPLEX SUBUNIT 3"/>
    <property type="match status" value="1"/>
</dbReference>
<protein>
    <recommendedName>
        <fullName evidence="2">Coiled-coil domain-containing protein</fullName>
    </recommendedName>
</protein>
<comment type="caution">
    <text evidence="1">The sequence shown here is derived from an EMBL/GenBank/DDBJ whole genome shotgun (WGS) entry which is preliminary data.</text>
</comment>
<dbReference type="PANTHER" id="PTHR46518">
    <property type="entry name" value="COILED-COIL DOMAIN-CONTAINING PROTEIN 151"/>
    <property type="match status" value="1"/>
</dbReference>
<dbReference type="OrthoDB" id="7447178at2759"/>
<evidence type="ECO:0000313" key="1">
    <source>
        <dbReference type="EMBL" id="RLU16787.1"/>
    </source>
</evidence>